<name>A0A6C2WAA0_STRPY</name>
<dbReference type="EMBL" id="CAAIJW010000027">
    <property type="protein sequence ID" value="VHD23564.1"/>
    <property type="molecule type" value="Genomic_DNA"/>
</dbReference>
<evidence type="ECO:0000313" key="1">
    <source>
        <dbReference type="EMBL" id="VHD23564.1"/>
    </source>
</evidence>
<dbReference type="RefSeq" id="WP_085634204.1">
    <property type="nucleotide sequence ID" value="NZ_CAAHHK010000010.1"/>
</dbReference>
<gene>
    <name evidence="1" type="primary">mcdE</name>
    <name evidence="1" type="ORF">SAMEA1711581_02001</name>
</gene>
<organism evidence="1 2">
    <name type="scientific">Streptococcus pyogenes</name>
    <dbReference type="NCBI Taxonomy" id="1314"/>
    <lineage>
        <taxon>Bacteria</taxon>
        <taxon>Bacillati</taxon>
        <taxon>Bacillota</taxon>
        <taxon>Bacilli</taxon>
        <taxon>Lactobacillales</taxon>
        <taxon>Streptococcaceae</taxon>
        <taxon>Streptococcus</taxon>
    </lineage>
</organism>
<accession>A0A6C2WAA0</accession>
<dbReference type="AlphaFoldDB" id="A0A6C2WAA0"/>
<protein>
    <submittedName>
        <fullName evidence="1">Putative peptide antibiotic resistance ABC transporter</fullName>
    </submittedName>
</protein>
<evidence type="ECO:0000313" key="2">
    <source>
        <dbReference type="Proteomes" id="UP000353394"/>
    </source>
</evidence>
<dbReference type="Proteomes" id="UP000353394">
    <property type="component" value="Unassembled WGS sequence"/>
</dbReference>
<proteinExistence type="predicted"/>
<dbReference type="GeneID" id="69901218"/>
<sequence length="254" mass="29056">MIKAIQIELLKSKRTKSFMISFIMMLVAVTWSLLAASRSIDIPKLRTIGLFFNNLQANSIFLPIATCLFVSRIVGNEKEGSTFKLQEANNTNLIIIFTRKLIFTNSVFLLLNIFQVLIVYLNVLRYDIQVPIWTLILQVVGLTMSSFTLITLFLYLSIILEKQGILLGIGFLSGFFGMITSQTLKWINLIFPFGGSSFLALYRIKILNSSDSLDYIFSWDKSVPLNYTLYLIYCVMIYSVVKYLLKKKKGDNNE</sequence>
<reference evidence="1 2" key="1">
    <citation type="submission" date="2019-04" db="EMBL/GenBank/DDBJ databases">
        <authorList>
            <consortium name="Pathogen Informatics"/>
        </authorList>
    </citation>
    <scope>NUCLEOTIDE SEQUENCE [LARGE SCALE GENOMIC DNA]</scope>
    <source>
        <strain evidence="1 2">K36395</strain>
    </source>
</reference>
<comment type="caution">
    <text evidence="1">The sequence shown here is derived from an EMBL/GenBank/DDBJ whole genome shotgun (WGS) entry which is preliminary data.</text>
</comment>